<feature type="transmembrane region" description="Helical" evidence="1">
    <location>
        <begin position="219"/>
        <end position="237"/>
    </location>
</feature>
<dbReference type="SUPFAM" id="SSF103481">
    <property type="entry name" value="Multidrug resistance efflux transporter EmrE"/>
    <property type="match status" value="2"/>
</dbReference>
<dbReference type="GO" id="GO:0016020">
    <property type="term" value="C:membrane"/>
    <property type="evidence" value="ECO:0007669"/>
    <property type="project" value="InterPro"/>
</dbReference>
<protein>
    <submittedName>
        <fullName evidence="4">DMT family transporter</fullName>
    </submittedName>
</protein>
<reference evidence="4 6" key="2">
    <citation type="submission" date="2023-02" db="EMBL/GenBank/DDBJ databases">
        <title>Population genomics of bacteria associated with diatom.</title>
        <authorList>
            <person name="Xie J."/>
            <person name="Wang H."/>
        </authorList>
    </citation>
    <scope>NUCLEOTIDE SEQUENCE [LARGE SCALE GENOMIC DNA]</scope>
    <source>
        <strain evidence="4 6">PT47_8</strain>
    </source>
</reference>
<evidence type="ECO:0000313" key="6">
    <source>
        <dbReference type="Proteomes" id="UP001218364"/>
    </source>
</evidence>
<dbReference type="Pfam" id="PF00892">
    <property type="entry name" value="EamA"/>
    <property type="match status" value="2"/>
</dbReference>
<dbReference type="PATRIC" id="fig|60890.4.peg.1428"/>
<feature type="transmembrane region" description="Helical" evidence="1">
    <location>
        <begin position="271"/>
        <end position="289"/>
    </location>
</feature>
<feature type="transmembrane region" description="Helical" evidence="1">
    <location>
        <begin position="83"/>
        <end position="102"/>
    </location>
</feature>
<feature type="domain" description="EamA" evidence="2">
    <location>
        <begin position="15"/>
        <end position="149"/>
    </location>
</feature>
<sequence length="295" mass="32414">MSSAEVHEAGNNTRLGVMLMIGATIVFALQDGISRHLAGEYNVYMVVMIRYWFLSLFVVSIALRQPGGLKKVARTRQIWLQIFRGFVCAAEICVMVLAFTLLGLVESHAVFVSYPLMIAALSGPILGEKVGIWRWSAILIGFLGVLIILEPGIGVFQPAALVPLLAALMFALYGLLTRYAARKDNSATSFFYVGVVGVVFMTPIGLWNWEAMSAPDWGWMGLLCLTGALGHYLLIRCYEAAEASAVQPFAYLQLPWAAMLGLVIFSETIRFNVALGAGIVVAAGLFTLWRERRQR</sequence>
<evidence type="ECO:0000313" key="4">
    <source>
        <dbReference type="EMBL" id="MDE4167811.1"/>
    </source>
</evidence>
<gene>
    <name evidence="3" type="ORF">JL2886_01453</name>
    <name evidence="4" type="ORF">PXK24_19120</name>
</gene>
<evidence type="ECO:0000259" key="2">
    <source>
        <dbReference type="Pfam" id="PF00892"/>
    </source>
</evidence>
<organism evidence="3 5">
    <name type="scientific">Phaeobacter gallaeciensis</name>
    <dbReference type="NCBI Taxonomy" id="60890"/>
    <lineage>
        <taxon>Bacteria</taxon>
        <taxon>Pseudomonadati</taxon>
        <taxon>Pseudomonadota</taxon>
        <taxon>Alphaproteobacteria</taxon>
        <taxon>Rhodobacterales</taxon>
        <taxon>Roseobacteraceae</taxon>
        <taxon>Phaeobacter</taxon>
    </lineage>
</organism>
<proteinExistence type="predicted"/>
<dbReference type="Proteomes" id="UP001218364">
    <property type="component" value="Unassembled WGS sequence"/>
</dbReference>
<dbReference type="PANTHER" id="PTHR22911">
    <property type="entry name" value="ACYL-MALONYL CONDENSING ENZYME-RELATED"/>
    <property type="match status" value="1"/>
</dbReference>
<keyword evidence="1" id="KW-0472">Membrane</keyword>
<feature type="transmembrane region" description="Helical" evidence="1">
    <location>
        <begin position="249"/>
        <end position="265"/>
    </location>
</feature>
<keyword evidence="1" id="KW-1133">Transmembrane helix</keyword>
<keyword evidence="5" id="KW-1185">Reference proteome</keyword>
<evidence type="ECO:0000313" key="3">
    <source>
        <dbReference type="EMBL" id="ANP36370.1"/>
    </source>
</evidence>
<feature type="transmembrane region" description="Helical" evidence="1">
    <location>
        <begin position="108"/>
        <end position="125"/>
    </location>
</feature>
<dbReference type="OrthoDB" id="9807937at2"/>
<evidence type="ECO:0000313" key="5">
    <source>
        <dbReference type="Proteomes" id="UP000092565"/>
    </source>
</evidence>
<dbReference type="EMBL" id="JARCJK010000014">
    <property type="protein sequence ID" value="MDE4167811.1"/>
    <property type="molecule type" value="Genomic_DNA"/>
</dbReference>
<dbReference type="PANTHER" id="PTHR22911:SF103">
    <property type="entry name" value="BLR2811 PROTEIN"/>
    <property type="match status" value="1"/>
</dbReference>
<feature type="transmembrane region" description="Helical" evidence="1">
    <location>
        <begin position="132"/>
        <end position="149"/>
    </location>
</feature>
<dbReference type="RefSeq" id="WP_065271355.1">
    <property type="nucleotide sequence ID" value="NZ_CP015124.1"/>
</dbReference>
<dbReference type="AlphaFoldDB" id="A0A1B0ZQE3"/>
<feature type="transmembrane region" description="Helical" evidence="1">
    <location>
        <begin position="12"/>
        <end position="29"/>
    </location>
</feature>
<dbReference type="InterPro" id="IPR037185">
    <property type="entry name" value="EmrE-like"/>
</dbReference>
<keyword evidence="1" id="KW-0812">Transmembrane</keyword>
<evidence type="ECO:0000256" key="1">
    <source>
        <dbReference type="SAM" id="Phobius"/>
    </source>
</evidence>
<feature type="transmembrane region" description="Helical" evidence="1">
    <location>
        <begin position="41"/>
        <end position="63"/>
    </location>
</feature>
<accession>A0A1B0ZQE3</accession>
<feature type="domain" description="EamA" evidence="2">
    <location>
        <begin position="160"/>
        <end position="287"/>
    </location>
</feature>
<dbReference type="Proteomes" id="UP000092565">
    <property type="component" value="Chromosome"/>
</dbReference>
<dbReference type="InterPro" id="IPR000620">
    <property type="entry name" value="EamA_dom"/>
</dbReference>
<reference evidence="3 5" key="1">
    <citation type="submission" date="2016-04" db="EMBL/GenBank/DDBJ databases">
        <authorList>
            <person name="Evans L.H."/>
            <person name="Alamgir A."/>
            <person name="Owens N."/>
            <person name="Weber N.D."/>
            <person name="Virtaneva K."/>
            <person name="Barbian K."/>
            <person name="Babar A."/>
            <person name="Rosenke K."/>
        </authorList>
    </citation>
    <scope>NUCLEOTIDE SEQUENCE [LARGE SCALE GENOMIC DNA]</scope>
    <source>
        <strain evidence="3 5">JL2886</strain>
    </source>
</reference>
<feature type="transmembrane region" description="Helical" evidence="1">
    <location>
        <begin position="188"/>
        <end position="207"/>
    </location>
</feature>
<name>A0A1B0ZQE3_9RHOB</name>
<feature type="transmembrane region" description="Helical" evidence="1">
    <location>
        <begin position="155"/>
        <end position="176"/>
    </location>
</feature>
<dbReference type="EMBL" id="CP015124">
    <property type="protein sequence ID" value="ANP36370.1"/>
    <property type="molecule type" value="Genomic_DNA"/>
</dbReference>